<feature type="region of interest" description="Disordered" evidence="5">
    <location>
        <begin position="93"/>
        <end position="122"/>
    </location>
</feature>
<reference evidence="6" key="1">
    <citation type="submission" date="2023-07" db="EMBL/GenBank/DDBJ databases">
        <authorList>
            <consortium name="AG Swart"/>
            <person name="Singh M."/>
            <person name="Singh A."/>
            <person name="Seah K."/>
            <person name="Emmerich C."/>
        </authorList>
    </citation>
    <scope>NUCLEOTIDE SEQUENCE</scope>
    <source>
        <strain evidence="6">DP1</strain>
    </source>
</reference>
<dbReference type="Pfam" id="PF05648">
    <property type="entry name" value="PEX11"/>
    <property type="match status" value="2"/>
</dbReference>
<dbReference type="PANTHER" id="PTHR12652:SF50">
    <property type="entry name" value="PEROXIN 11"/>
    <property type="match status" value="1"/>
</dbReference>
<gene>
    <name evidence="6" type="ORF">ECRASSUSDP1_LOCUS15090</name>
</gene>
<evidence type="ECO:0000256" key="1">
    <source>
        <dbReference type="ARBA" id="ARBA00022593"/>
    </source>
</evidence>
<keyword evidence="2" id="KW-0472">Membrane</keyword>
<evidence type="ECO:0000256" key="5">
    <source>
        <dbReference type="SAM" id="MobiDB-lite"/>
    </source>
</evidence>
<evidence type="ECO:0000313" key="6">
    <source>
        <dbReference type="EMBL" id="CAI2373743.1"/>
    </source>
</evidence>
<comment type="caution">
    <text evidence="6">The sequence shown here is derived from an EMBL/GenBank/DDBJ whole genome shotgun (WGS) entry which is preliminary data.</text>
</comment>
<dbReference type="EMBL" id="CAMPGE010015100">
    <property type="protein sequence ID" value="CAI2373743.1"/>
    <property type="molecule type" value="Genomic_DNA"/>
</dbReference>
<dbReference type="GO" id="GO:0016559">
    <property type="term" value="P:peroxisome fission"/>
    <property type="evidence" value="ECO:0007669"/>
    <property type="project" value="InterPro"/>
</dbReference>
<dbReference type="GO" id="GO:0005778">
    <property type="term" value="C:peroxisomal membrane"/>
    <property type="evidence" value="ECO:0007669"/>
    <property type="project" value="UniProtKB-SubCell"/>
</dbReference>
<dbReference type="AlphaFoldDB" id="A0AAD1XJ79"/>
<evidence type="ECO:0000256" key="3">
    <source>
        <dbReference type="ARBA" id="ARBA00023140"/>
    </source>
</evidence>
<evidence type="ECO:0000313" key="7">
    <source>
        <dbReference type="Proteomes" id="UP001295684"/>
    </source>
</evidence>
<comment type="subcellular location">
    <subcellularLocation>
        <location evidence="4">Peroxisome membrane</location>
    </subcellularLocation>
</comment>
<accession>A0AAD1XJ79</accession>
<keyword evidence="3" id="KW-0576">Peroxisome</keyword>
<name>A0AAD1XJ79_EUPCR</name>
<evidence type="ECO:0000256" key="4">
    <source>
        <dbReference type="ARBA" id="ARBA00046271"/>
    </source>
</evidence>
<proteinExistence type="predicted"/>
<keyword evidence="1" id="KW-0962">Peroxisome biogenesis</keyword>
<sequence>MSEHIAEQLTKIIKFMSTTVGRDKLCKLVQYVSMYLQYKESNKNSLEGLKELSNPDFPLNKLNYNMWITRKMLRLGLLWHYCKQIREYINSDSTEGDQGTLKKKKSMQKKDSMSNGASGERSEASNSFSIFEFDSPALKALSTICNTLFCVADLPLLLQELKFIKLESHWLKQIFTLKHIFWILSCLFKLVKQYILIRAMNMKVERFKNLSFPNEKTDKSLLKNFNENEERKSVEKDLTKLLISVIRTLIDLLLPLHYLGIRKMSTKSLGLFGTISSLGSML</sequence>
<dbReference type="Proteomes" id="UP001295684">
    <property type="component" value="Unassembled WGS sequence"/>
</dbReference>
<dbReference type="InterPro" id="IPR008733">
    <property type="entry name" value="PEX11"/>
</dbReference>
<organism evidence="6 7">
    <name type="scientific">Euplotes crassus</name>
    <dbReference type="NCBI Taxonomy" id="5936"/>
    <lineage>
        <taxon>Eukaryota</taxon>
        <taxon>Sar</taxon>
        <taxon>Alveolata</taxon>
        <taxon>Ciliophora</taxon>
        <taxon>Intramacronucleata</taxon>
        <taxon>Spirotrichea</taxon>
        <taxon>Hypotrichia</taxon>
        <taxon>Euplotida</taxon>
        <taxon>Euplotidae</taxon>
        <taxon>Moneuplotes</taxon>
    </lineage>
</organism>
<protein>
    <submittedName>
        <fullName evidence="6">Uncharacterized protein</fullName>
    </submittedName>
</protein>
<dbReference type="PANTHER" id="PTHR12652">
    <property type="entry name" value="PEROXISOMAL BIOGENESIS FACTOR 11"/>
    <property type="match status" value="1"/>
</dbReference>
<keyword evidence="7" id="KW-1185">Reference proteome</keyword>
<evidence type="ECO:0000256" key="2">
    <source>
        <dbReference type="ARBA" id="ARBA00023136"/>
    </source>
</evidence>